<dbReference type="PROSITE" id="PS50011">
    <property type="entry name" value="PROTEIN_KINASE_DOM"/>
    <property type="match status" value="1"/>
</dbReference>
<keyword evidence="6" id="KW-0418">Kinase</keyword>
<keyword evidence="7 9" id="KW-0067">ATP-binding</keyword>
<dbReference type="PROSITE" id="PS00107">
    <property type="entry name" value="PROTEIN_KINASE_ATP"/>
    <property type="match status" value="1"/>
</dbReference>
<keyword evidence="8" id="KW-0675">Receptor</keyword>
<evidence type="ECO:0000256" key="5">
    <source>
        <dbReference type="ARBA" id="ARBA00022741"/>
    </source>
</evidence>
<feature type="transmembrane region" description="Helical" evidence="11">
    <location>
        <begin position="375"/>
        <end position="396"/>
    </location>
</feature>
<keyword evidence="3" id="KW-0808">Transferase</keyword>
<evidence type="ECO:0000256" key="10">
    <source>
        <dbReference type="SAM" id="MobiDB-lite"/>
    </source>
</evidence>
<evidence type="ECO:0000256" key="2">
    <source>
        <dbReference type="ARBA" id="ARBA00022527"/>
    </source>
</evidence>
<evidence type="ECO:0000256" key="4">
    <source>
        <dbReference type="ARBA" id="ARBA00022729"/>
    </source>
</evidence>
<evidence type="ECO:0000256" key="1">
    <source>
        <dbReference type="ARBA" id="ARBA00012513"/>
    </source>
</evidence>
<feature type="domain" description="Protein kinase" evidence="12">
    <location>
        <begin position="24"/>
        <end position="283"/>
    </location>
</feature>
<evidence type="ECO:0000256" key="11">
    <source>
        <dbReference type="SAM" id="Phobius"/>
    </source>
</evidence>
<evidence type="ECO:0000256" key="9">
    <source>
        <dbReference type="PROSITE-ProRule" id="PRU10141"/>
    </source>
</evidence>
<dbReference type="SMART" id="SM00220">
    <property type="entry name" value="S_TKc"/>
    <property type="match status" value="1"/>
</dbReference>
<dbReference type="RefSeq" id="WP_344132244.1">
    <property type="nucleotide sequence ID" value="NZ_BAAARA010000009.1"/>
</dbReference>
<feature type="domain" description="CBM6" evidence="13">
    <location>
        <begin position="418"/>
        <end position="548"/>
    </location>
</feature>
<dbReference type="EMBL" id="BAAARA010000009">
    <property type="protein sequence ID" value="GAA2350716.1"/>
    <property type="molecule type" value="Genomic_DNA"/>
</dbReference>
<dbReference type="InterPro" id="IPR008271">
    <property type="entry name" value="Ser/Thr_kinase_AS"/>
</dbReference>
<name>A0ABN3GG16_9PSEU</name>
<keyword evidence="2" id="KW-0723">Serine/threonine-protein kinase</keyword>
<evidence type="ECO:0000256" key="6">
    <source>
        <dbReference type="ARBA" id="ARBA00022777"/>
    </source>
</evidence>
<dbReference type="InterPro" id="IPR011009">
    <property type="entry name" value="Kinase-like_dom_sf"/>
</dbReference>
<keyword evidence="11" id="KW-0472">Membrane</keyword>
<organism evidence="14 15">
    <name type="scientific">Saccharopolyspora halophila</name>
    <dbReference type="NCBI Taxonomy" id="405551"/>
    <lineage>
        <taxon>Bacteria</taxon>
        <taxon>Bacillati</taxon>
        <taxon>Actinomycetota</taxon>
        <taxon>Actinomycetes</taxon>
        <taxon>Pseudonocardiales</taxon>
        <taxon>Pseudonocardiaceae</taxon>
        <taxon>Saccharopolyspora</taxon>
    </lineage>
</organism>
<evidence type="ECO:0000256" key="8">
    <source>
        <dbReference type="ARBA" id="ARBA00023170"/>
    </source>
</evidence>
<dbReference type="InterPro" id="IPR000719">
    <property type="entry name" value="Prot_kinase_dom"/>
</dbReference>
<gene>
    <name evidence="14" type="ORF">GCM10009854_30640</name>
</gene>
<dbReference type="Gene3D" id="3.30.200.20">
    <property type="entry name" value="Phosphorylase Kinase, domain 1"/>
    <property type="match status" value="1"/>
</dbReference>
<reference evidence="14 15" key="1">
    <citation type="journal article" date="2019" name="Int. J. Syst. Evol. Microbiol.">
        <title>The Global Catalogue of Microorganisms (GCM) 10K type strain sequencing project: providing services to taxonomists for standard genome sequencing and annotation.</title>
        <authorList>
            <consortium name="The Broad Institute Genomics Platform"/>
            <consortium name="The Broad Institute Genome Sequencing Center for Infectious Disease"/>
            <person name="Wu L."/>
            <person name="Ma J."/>
        </authorList>
    </citation>
    <scope>NUCLEOTIDE SEQUENCE [LARGE SCALE GENOMIC DNA]</scope>
    <source>
        <strain evidence="14 15">JCM 16221</strain>
    </source>
</reference>
<keyword evidence="4" id="KW-0732">Signal</keyword>
<keyword evidence="5 9" id="KW-0547">Nucleotide-binding</keyword>
<dbReference type="InterPro" id="IPR017441">
    <property type="entry name" value="Protein_kinase_ATP_BS"/>
</dbReference>
<dbReference type="SMART" id="SM00606">
    <property type="entry name" value="CBD_IV"/>
    <property type="match status" value="1"/>
</dbReference>
<dbReference type="InterPro" id="IPR005084">
    <property type="entry name" value="CBM6"/>
</dbReference>
<comment type="caution">
    <text evidence="14">The sequence shown here is derived from an EMBL/GenBank/DDBJ whole genome shotgun (WGS) entry which is preliminary data.</text>
</comment>
<evidence type="ECO:0000259" key="12">
    <source>
        <dbReference type="PROSITE" id="PS50011"/>
    </source>
</evidence>
<evidence type="ECO:0000259" key="13">
    <source>
        <dbReference type="PROSITE" id="PS51175"/>
    </source>
</evidence>
<feature type="compositionally biased region" description="Low complexity" evidence="10">
    <location>
        <begin position="320"/>
        <end position="336"/>
    </location>
</feature>
<dbReference type="PANTHER" id="PTHR43289">
    <property type="entry name" value="MITOGEN-ACTIVATED PROTEIN KINASE KINASE KINASE 20-RELATED"/>
    <property type="match status" value="1"/>
</dbReference>
<dbReference type="SUPFAM" id="SSF56112">
    <property type="entry name" value="Protein kinase-like (PK-like)"/>
    <property type="match status" value="1"/>
</dbReference>
<sequence length="549" mass="59000">MRDDQLVPSRADDAESGRVIGGRYRLDRTIGRGGMGYVWSGSDILLKRPIAVKELRFPPGLPEVEAAEMRERALREARAMATLSHPNTVMLYDVAREDDRPFVVMELVEGQSISAVLKTHRALNHYQLAVFVDGVAAALQTAHRVGIVHRDIKPGNVLLAPLGQVKLADFGLSRNVAEATMTRSEMLVGTPAYLPPEIARSRTLEASADLWSLGATLFAAAEGRPPYDKSKDPLAVISSIVHGPLPRHHQTGPIADVLTGLMVKDPARRMPLAEVRRRLRELVMDAGEQPFEGLLSIPTASTERIPAPNPEPEIPRQNSGRPGARAPGRAPRALPGTQPPLRGAAATEQPKRRAPVPPMPSRSAAASRAPLRTPVVLAVAGVVLAVAAATIGFVVGQEDDTAGSVSNEQSLTFGSAYRALQVEQGATLGRKVSKGAQHDIQYLGSLVAGDVLRLDGVDFGGRPATEAVARLSTTANGTSKAHLDIHLDRPDGELVGRVDIAIRRGGTGWQNVPVRLQRGITGTHTLYLVVGATARVDDLLKLDWIRFRR</sequence>
<dbReference type="Gene3D" id="2.60.120.260">
    <property type="entry name" value="Galactose-binding domain-like"/>
    <property type="match status" value="1"/>
</dbReference>
<keyword evidence="15" id="KW-1185">Reference proteome</keyword>
<dbReference type="Pfam" id="PF03422">
    <property type="entry name" value="CBM_6"/>
    <property type="match status" value="1"/>
</dbReference>
<dbReference type="PROSITE" id="PS51175">
    <property type="entry name" value="CBM6"/>
    <property type="match status" value="1"/>
</dbReference>
<keyword evidence="11" id="KW-1133">Transmembrane helix</keyword>
<protein>
    <recommendedName>
        <fullName evidence="1">non-specific serine/threonine protein kinase</fullName>
        <ecNumber evidence="1">2.7.11.1</ecNumber>
    </recommendedName>
</protein>
<dbReference type="InterPro" id="IPR008979">
    <property type="entry name" value="Galactose-bd-like_sf"/>
</dbReference>
<feature type="region of interest" description="Disordered" evidence="10">
    <location>
        <begin position="293"/>
        <end position="368"/>
    </location>
</feature>
<keyword evidence="11" id="KW-0812">Transmembrane</keyword>
<dbReference type="PANTHER" id="PTHR43289:SF6">
    <property type="entry name" value="SERINE_THREONINE-PROTEIN KINASE NEKL-3"/>
    <property type="match status" value="1"/>
</dbReference>
<dbReference type="Proteomes" id="UP001501218">
    <property type="component" value="Unassembled WGS sequence"/>
</dbReference>
<evidence type="ECO:0000256" key="7">
    <source>
        <dbReference type="ARBA" id="ARBA00022840"/>
    </source>
</evidence>
<dbReference type="CDD" id="cd14014">
    <property type="entry name" value="STKc_PknB_like"/>
    <property type="match status" value="1"/>
</dbReference>
<dbReference type="PROSITE" id="PS00108">
    <property type="entry name" value="PROTEIN_KINASE_ST"/>
    <property type="match status" value="1"/>
</dbReference>
<dbReference type="SUPFAM" id="SSF49785">
    <property type="entry name" value="Galactose-binding domain-like"/>
    <property type="match status" value="1"/>
</dbReference>
<feature type="binding site" evidence="9">
    <location>
        <position position="53"/>
    </location>
    <ligand>
        <name>ATP</name>
        <dbReference type="ChEBI" id="CHEBI:30616"/>
    </ligand>
</feature>
<proteinExistence type="predicted"/>
<dbReference type="CDD" id="cd04084">
    <property type="entry name" value="CBM6_xylanase-like"/>
    <property type="match status" value="1"/>
</dbReference>
<dbReference type="EC" id="2.7.11.1" evidence="1"/>
<evidence type="ECO:0000256" key="3">
    <source>
        <dbReference type="ARBA" id="ARBA00022679"/>
    </source>
</evidence>
<dbReference type="Pfam" id="PF00069">
    <property type="entry name" value="Pkinase"/>
    <property type="match status" value="1"/>
</dbReference>
<evidence type="ECO:0000313" key="15">
    <source>
        <dbReference type="Proteomes" id="UP001501218"/>
    </source>
</evidence>
<evidence type="ECO:0000313" key="14">
    <source>
        <dbReference type="EMBL" id="GAA2350716.1"/>
    </source>
</evidence>
<dbReference type="InterPro" id="IPR006584">
    <property type="entry name" value="Cellulose-bd_IV"/>
</dbReference>
<accession>A0ABN3GG16</accession>
<dbReference type="Gene3D" id="1.10.510.10">
    <property type="entry name" value="Transferase(Phosphotransferase) domain 1"/>
    <property type="match status" value="1"/>
</dbReference>